<keyword evidence="2" id="KW-1185">Reference proteome</keyword>
<dbReference type="EMBL" id="BMAU01021032">
    <property type="protein sequence ID" value="GFX87263.1"/>
    <property type="molecule type" value="Genomic_DNA"/>
</dbReference>
<dbReference type="Proteomes" id="UP000887159">
    <property type="component" value="Unassembled WGS sequence"/>
</dbReference>
<dbReference type="AlphaFoldDB" id="A0A8X6R2M7"/>
<organism evidence="1 2">
    <name type="scientific">Trichonephila clavipes</name>
    <name type="common">Golden silk orbweaver</name>
    <name type="synonym">Nephila clavipes</name>
    <dbReference type="NCBI Taxonomy" id="2585209"/>
    <lineage>
        <taxon>Eukaryota</taxon>
        <taxon>Metazoa</taxon>
        <taxon>Ecdysozoa</taxon>
        <taxon>Arthropoda</taxon>
        <taxon>Chelicerata</taxon>
        <taxon>Arachnida</taxon>
        <taxon>Araneae</taxon>
        <taxon>Araneomorphae</taxon>
        <taxon>Entelegynae</taxon>
        <taxon>Araneoidea</taxon>
        <taxon>Nephilidae</taxon>
        <taxon>Trichonephila</taxon>
    </lineage>
</organism>
<accession>A0A8X6R2M7</accession>
<name>A0A8X6R2M7_TRICX</name>
<evidence type="ECO:0000313" key="2">
    <source>
        <dbReference type="Proteomes" id="UP000887159"/>
    </source>
</evidence>
<proteinExistence type="predicted"/>
<protein>
    <submittedName>
        <fullName evidence="1">Uncharacterized protein</fullName>
    </submittedName>
</protein>
<sequence>MRPWVHEQMFRSTGLSKALLYHRVQAAVVAEWSSYRIVAGLVTSSSAVPVKTRHVGERCTFNLSRVQKSSRWCVGAAQVLSTLLDHSSKLRVPSPKALV</sequence>
<comment type="caution">
    <text evidence="1">The sequence shown here is derived from an EMBL/GenBank/DDBJ whole genome shotgun (WGS) entry which is preliminary data.</text>
</comment>
<gene>
    <name evidence="1" type="ORF">TNCV_3819931</name>
</gene>
<evidence type="ECO:0000313" key="1">
    <source>
        <dbReference type="EMBL" id="GFX87263.1"/>
    </source>
</evidence>
<reference evidence="1" key="1">
    <citation type="submission" date="2020-08" db="EMBL/GenBank/DDBJ databases">
        <title>Multicomponent nature underlies the extraordinary mechanical properties of spider dragline silk.</title>
        <authorList>
            <person name="Kono N."/>
            <person name="Nakamura H."/>
            <person name="Mori M."/>
            <person name="Yoshida Y."/>
            <person name="Ohtoshi R."/>
            <person name="Malay A.D."/>
            <person name="Moran D.A.P."/>
            <person name="Tomita M."/>
            <person name="Numata K."/>
            <person name="Arakawa K."/>
        </authorList>
    </citation>
    <scope>NUCLEOTIDE SEQUENCE</scope>
</reference>